<dbReference type="AlphaFoldDB" id="K1TCM2"/>
<reference evidence="1" key="1">
    <citation type="journal article" date="2013" name="Environ. Microbiol.">
        <title>Microbiota from the distal guts of lean and obese adolescents exhibit partial functional redundancy besides clear differences in community structure.</title>
        <authorList>
            <person name="Ferrer M."/>
            <person name="Ruiz A."/>
            <person name="Lanza F."/>
            <person name="Haange S.B."/>
            <person name="Oberbach A."/>
            <person name="Till H."/>
            <person name="Bargiela R."/>
            <person name="Campoy C."/>
            <person name="Segura M.T."/>
            <person name="Richter M."/>
            <person name="von Bergen M."/>
            <person name="Seifert J."/>
            <person name="Suarez A."/>
        </authorList>
    </citation>
    <scope>NUCLEOTIDE SEQUENCE</scope>
</reference>
<sequence>MDSARKGSAAYADAYKKLGVSVTDANGELRNSNDVYWDCIDALGSI</sequence>
<protein>
    <submittedName>
        <fullName evidence="1">Uncharacterized protein</fullName>
    </submittedName>
</protein>
<proteinExistence type="predicted"/>
<feature type="non-terminal residue" evidence="1">
    <location>
        <position position="46"/>
    </location>
</feature>
<gene>
    <name evidence="1" type="ORF">LEA_09297</name>
</gene>
<organism evidence="1">
    <name type="scientific">human gut metagenome</name>
    <dbReference type="NCBI Taxonomy" id="408170"/>
    <lineage>
        <taxon>unclassified sequences</taxon>
        <taxon>metagenomes</taxon>
        <taxon>organismal metagenomes</taxon>
    </lineage>
</organism>
<evidence type="ECO:0000313" key="1">
    <source>
        <dbReference type="EMBL" id="EKC67448.1"/>
    </source>
</evidence>
<accession>K1TCM2</accession>
<comment type="caution">
    <text evidence="1">The sequence shown here is derived from an EMBL/GenBank/DDBJ whole genome shotgun (WGS) entry which is preliminary data.</text>
</comment>
<name>K1TCM2_9ZZZZ</name>
<dbReference type="EMBL" id="AJWY01006223">
    <property type="protein sequence ID" value="EKC67448.1"/>
    <property type="molecule type" value="Genomic_DNA"/>
</dbReference>